<dbReference type="AlphaFoldDB" id="A0A7W3J2Y9"/>
<dbReference type="Gene3D" id="3.40.50.1820">
    <property type="entry name" value="alpha/beta hydrolase"/>
    <property type="match status" value="1"/>
</dbReference>
<feature type="domain" description="AB hydrolase-1" evidence="1">
    <location>
        <begin position="13"/>
        <end position="236"/>
    </location>
</feature>
<dbReference type="PANTHER" id="PTHR43798">
    <property type="entry name" value="MONOACYLGLYCEROL LIPASE"/>
    <property type="match status" value="1"/>
</dbReference>
<comment type="caution">
    <text evidence="2">The sequence shown here is derived from an EMBL/GenBank/DDBJ whole genome shotgun (WGS) entry which is preliminary data.</text>
</comment>
<protein>
    <submittedName>
        <fullName evidence="2">Pimeloyl-ACP methyl ester carboxylesterase</fullName>
    </submittedName>
</protein>
<keyword evidence="3" id="KW-1185">Reference proteome</keyword>
<dbReference type="InterPro" id="IPR000073">
    <property type="entry name" value="AB_hydrolase_1"/>
</dbReference>
<dbReference type="PRINTS" id="PR00111">
    <property type="entry name" value="ABHYDROLASE"/>
</dbReference>
<dbReference type="PRINTS" id="PR00412">
    <property type="entry name" value="EPOXHYDRLASE"/>
</dbReference>
<dbReference type="RefSeq" id="WP_182540964.1">
    <property type="nucleotide sequence ID" value="NZ_JACGXA010000001.1"/>
</dbReference>
<sequence>MSILHHRDEGSGPVVVLIHAGVADLRMWQTQVEELVPGHRVVRPDLRGYGHTPLEPGDPYTDAEDVLALLDHLGAEEFALVGASYGAYVALQLATAVPERVERLVLLAPLAEVAEPDDRLRDFWRREGELVEAGDLDTATDLNVATFVGPDAAEDARELVWKMQRGIFEHQVTTDHAEGGELPVDLARLTMHTTVVVGGHDLPFFVQTAHELVRALPDAELVELPWAGHLPSLERPLETAHLVRIGVG</sequence>
<name>A0A7W3J2Y9_9ACTN</name>
<dbReference type="InterPro" id="IPR029058">
    <property type="entry name" value="AB_hydrolase_fold"/>
</dbReference>
<proteinExistence type="predicted"/>
<dbReference type="InterPro" id="IPR050266">
    <property type="entry name" value="AB_hydrolase_sf"/>
</dbReference>
<dbReference type="SUPFAM" id="SSF53474">
    <property type="entry name" value="alpha/beta-Hydrolases"/>
    <property type="match status" value="1"/>
</dbReference>
<dbReference type="EMBL" id="JACGXA010000001">
    <property type="protein sequence ID" value="MBA8805179.1"/>
    <property type="molecule type" value="Genomic_DNA"/>
</dbReference>
<reference evidence="2 3" key="1">
    <citation type="submission" date="2020-07" db="EMBL/GenBank/DDBJ databases">
        <title>Sequencing the genomes of 1000 actinobacteria strains.</title>
        <authorList>
            <person name="Klenk H.-P."/>
        </authorList>
    </citation>
    <scope>NUCLEOTIDE SEQUENCE [LARGE SCALE GENOMIC DNA]</scope>
    <source>
        <strain evidence="2 3">DSM 21349</strain>
    </source>
</reference>
<accession>A0A7W3J2Y9</accession>
<dbReference type="InterPro" id="IPR000639">
    <property type="entry name" value="Epox_hydrolase-like"/>
</dbReference>
<evidence type="ECO:0000313" key="3">
    <source>
        <dbReference type="Proteomes" id="UP000580910"/>
    </source>
</evidence>
<evidence type="ECO:0000259" key="1">
    <source>
        <dbReference type="Pfam" id="PF00561"/>
    </source>
</evidence>
<gene>
    <name evidence="2" type="ORF">FB382_003470</name>
</gene>
<organism evidence="2 3">
    <name type="scientific">Nocardioides ginsengisegetis</name>
    <dbReference type="NCBI Taxonomy" id="661491"/>
    <lineage>
        <taxon>Bacteria</taxon>
        <taxon>Bacillati</taxon>
        <taxon>Actinomycetota</taxon>
        <taxon>Actinomycetes</taxon>
        <taxon>Propionibacteriales</taxon>
        <taxon>Nocardioidaceae</taxon>
        <taxon>Nocardioides</taxon>
    </lineage>
</organism>
<dbReference type="GO" id="GO:0003824">
    <property type="term" value="F:catalytic activity"/>
    <property type="evidence" value="ECO:0007669"/>
    <property type="project" value="InterPro"/>
</dbReference>
<evidence type="ECO:0000313" key="2">
    <source>
        <dbReference type="EMBL" id="MBA8805179.1"/>
    </source>
</evidence>
<dbReference type="Pfam" id="PF00561">
    <property type="entry name" value="Abhydrolase_1"/>
    <property type="match status" value="1"/>
</dbReference>
<dbReference type="Proteomes" id="UP000580910">
    <property type="component" value="Unassembled WGS sequence"/>
</dbReference>